<evidence type="ECO:0000256" key="3">
    <source>
        <dbReference type="SAM" id="Phobius"/>
    </source>
</evidence>
<reference evidence="5 6" key="1">
    <citation type="journal article" date="2011" name="EMBO J.">
        <title>Structural diversity of bacterial flagellar motors.</title>
        <authorList>
            <person name="Chen S."/>
            <person name="Beeby M."/>
            <person name="Murphy G.E."/>
            <person name="Leadbetter J.R."/>
            <person name="Hendrixson D.R."/>
            <person name="Briegel A."/>
            <person name="Li Z."/>
            <person name="Shi J."/>
            <person name="Tocheva E.I."/>
            <person name="Muller A."/>
            <person name="Dobro M.J."/>
            <person name="Jensen G.J."/>
        </authorList>
    </citation>
    <scope>NUCLEOTIDE SEQUENCE [LARGE SCALE GENOMIC DNA]</scope>
    <source>
        <strain evidence="5 6">DSM 6540</strain>
    </source>
</reference>
<dbReference type="PANTHER" id="PTHR10434:SF11">
    <property type="entry name" value="1-ACYL-SN-GLYCEROL-3-PHOSPHATE ACYLTRANSFERASE"/>
    <property type="match status" value="1"/>
</dbReference>
<dbReference type="InterPro" id="IPR002123">
    <property type="entry name" value="Plipid/glycerol_acylTrfase"/>
</dbReference>
<comment type="caution">
    <text evidence="5">The sequence shown here is derived from an EMBL/GenBank/DDBJ whole genome shotgun (WGS) entry which is preliminary data.</text>
</comment>
<evidence type="ECO:0000313" key="5">
    <source>
        <dbReference type="EMBL" id="EGO64685.1"/>
    </source>
</evidence>
<dbReference type="EMBL" id="AFGF01000050">
    <property type="protein sequence ID" value="EGO64685.1"/>
    <property type="molecule type" value="Genomic_DNA"/>
</dbReference>
<dbReference type="SUPFAM" id="SSF69593">
    <property type="entry name" value="Glycerol-3-phosphate (1)-acyltransferase"/>
    <property type="match status" value="1"/>
</dbReference>
<dbReference type="eggNOG" id="COG0204">
    <property type="taxonomic scope" value="Bacteria"/>
</dbReference>
<dbReference type="GO" id="GO:0003841">
    <property type="term" value="F:1-acylglycerol-3-phosphate O-acyltransferase activity"/>
    <property type="evidence" value="ECO:0007669"/>
    <property type="project" value="TreeGrafter"/>
</dbReference>
<organism evidence="5 6">
    <name type="scientific">Acetonema longum DSM 6540</name>
    <dbReference type="NCBI Taxonomy" id="1009370"/>
    <lineage>
        <taxon>Bacteria</taxon>
        <taxon>Bacillati</taxon>
        <taxon>Bacillota</taxon>
        <taxon>Negativicutes</taxon>
        <taxon>Acetonemataceae</taxon>
        <taxon>Acetonema</taxon>
    </lineage>
</organism>
<dbReference type="AlphaFoldDB" id="F7NGV4"/>
<accession>F7NGV4</accession>
<proteinExistence type="predicted"/>
<evidence type="ECO:0000256" key="1">
    <source>
        <dbReference type="ARBA" id="ARBA00022679"/>
    </source>
</evidence>
<keyword evidence="6" id="KW-1185">Reference proteome</keyword>
<feature type="transmembrane region" description="Helical" evidence="3">
    <location>
        <begin position="12"/>
        <end position="33"/>
    </location>
</feature>
<evidence type="ECO:0000259" key="4">
    <source>
        <dbReference type="SMART" id="SM00563"/>
    </source>
</evidence>
<keyword evidence="3" id="KW-0812">Transmembrane</keyword>
<dbReference type="PANTHER" id="PTHR10434">
    <property type="entry name" value="1-ACYL-SN-GLYCEROL-3-PHOSPHATE ACYLTRANSFERASE"/>
    <property type="match status" value="1"/>
</dbReference>
<keyword evidence="3" id="KW-1133">Transmembrane helix</keyword>
<dbReference type="GO" id="GO:0006654">
    <property type="term" value="P:phosphatidic acid biosynthetic process"/>
    <property type="evidence" value="ECO:0007669"/>
    <property type="project" value="TreeGrafter"/>
</dbReference>
<dbReference type="SMART" id="SM00563">
    <property type="entry name" value="PlsC"/>
    <property type="match status" value="1"/>
</dbReference>
<dbReference type="Proteomes" id="UP000003240">
    <property type="component" value="Unassembled WGS sequence"/>
</dbReference>
<feature type="domain" description="Phospholipid/glycerol acyltransferase" evidence="4">
    <location>
        <begin position="53"/>
        <end position="165"/>
    </location>
</feature>
<dbReference type="Pfam" id="PF01553">
    <property type="entry name" value="Acyltransferase"/>
    <property type="match status" value="1"/>
</dbReference>
<dbReference type="CDD" id="cd07989">
    <property type="entry name" value="LPLAT_AGPAT-like"/>
    <property type="match status" value="1"/>
</dbReference>
<dbReference type="OrthoDB" id="9803035at2"/>
<name>F7NGV4_9FIRM</name>
<gene>
    <name evidence="5" type="ORF">ALO_06478</name>
</gene>
<evidence type="ECO:0000313" key="6">
    <source>
        <dbReference type="Proteomes" id="UP000003240"/>
    </source>
</evidence>
<sequence>MKNFVLSAAIRLKRNILALLQIAAAYIIVYVVFKPGAAIKIDRSGIQGIKPPFIVLGNHTSNFDPALVQYAIPYPCYFLTSNYYFRLPVIGRLLRLFEAIPKIQFSPDMRSARKTVEVISRGGVVGIFPEGRRSVDGSCCPIPESVAKLIKKLKVPVVAVKTNGGYFVWPRWSPDWRRGRVETVAVQLLSAEDIAGMSTREIYDTVCRALTYNDYEWNRNAREIYPHNDAAENLHLILHQCPRCHGESVMGSSRNKLLCNRCGNGAIVDVYGFLLPINKKSVIFNNPVEWNAWQRQNMLVCLQDENYQIRVRVRDLQVADKYSGAYRSCGYGEMTVNQEGLHFYGMIDGQAAELSFSCEMLPSISTEFKDDFEICDTTNAWWFFLAEEQQTVRIEAAISLLYEQQQARSRAEWQVPSDVRQETMLAVAQ</sequence>
<keyword evidence="1 5" id="KW-0808">Transferase</keyword>
<dbReference type="STRING" id="1009370.ALO_06478"/>
<dbReference type="RefSeq" id="WP_004093973.1">
    <property type="nucleotide sequence ID" value="NZ_AFGF01000050.1"/>
</dbReference>
<evidence type="ECO:0000256" key="2">
    <source>
        <dbReference type="ARBA" id="ARBA00023315"/>
    </source>
</evidence>
<protein>
    <submittedName>
        <fullName evidence="5">Phospholipid/glycerol acyltransferase</fullName>
    </submittedName>
</protein>
<keyword evidence="3" id="KW-0472">Membrane</keyword>
<keyword evidence="2 5" id="KW-0012">Acyltransferase</keyword>